<keyword evidence="3" id="KW-1185">Reference proteome</keyword>
<name>A0A8T2PVY8_9TELE</name>
<feature type="compositionally biased region" description="Acidic residues" evidence="1">
    <location>
        <begin position="102"/>
        <end position="111"/>
    </location>
</feature>
<gene>
    <name evidence="2" type="ORF">JZ751_000224</name>
</gene>
<organism evidence="2 3">
    <name type="scientific">Albula glossodonta</name>
    <name type="common">roundjaw bonefish</name>
    <dbReference type="NCBI Taxonomy" id="121402"/>
    <lineage>
        <taxon>Eukaryota</taxon>
        <taxon>Metazoa</taxon>
        <taxon>Chordata</taxon>
        <taxon>Craniata</taxon>
        <taxon>Vertebrata</taxon>
        <taxon>Euteleostomi</taxon>
        <taxon>Actinopterygii</taxon>
        <taxon>Neopterygii</taxon>
        <taxon>Teleostei</taxon>
        <taxon>Albuliformes</taxon>
        <taxon>Albulidae</taxon>
        <taxon>Albula</taxon>
    </lineage>
</organism>
<protein>
    <submittedName>
        <fullName evidence="2">Uncharacterized protein</fullName>
    </submittedName>
</protein>
<evidence type="ECO:0000313" key="2">
    <source>
        <dbReference type="EMBL" id="KAG9355386.1"/>
    </source>
</evidence>
<evidence type="ECO:0000256" key="1">
    <source>
        <dbReference type="SAM" id="MobiDB-lite"/>
    </source>
</evidence>
<dbReference type="EMBL" id="JAFBMS010000001">
    <property type="protein sequence ID" value="KAG9355386.1"/>
    <property type="molecule type" value="Genomic_DNA"/>
</dbReference>
<sequence>MEVVLTRLRDFSCKTATFDDCKSAEMTICRKTPRDNCTSKESQRETYAVREQNPRQLDIESALAWLRRELMEMRSQDQVLIRQLMDLHAGIQELKLECAEVEEEEEEEEAEVGGWDSGSEVGGSSVYSSSGEHAPTLPALPQGFTAKPGLQPKELCALSSKLPGIHAQSCLAPTTAMLCR</sequence>
<accession>A0A8T2PVY8</accession>
<dbReference type="OrthoDB" id="9948935at2759"/>
<feature type="compositionally biased region" description="Low complexity" evidence="1">
    <location>
        <begin position="112"/>
        <end position="132"/>
    </location>
</feature>
<dbReference type="PANTHER" id="PTHR32289">
    <property type="entry name" value="PROTEIN FAM167A"/>
    <property type="match status" value="1"/>
</dbReference>
<dbReference type="AlphaFoldDB" id="A0A8T2PVY8"/>
<feature type="region of interest" description="Disordered" evidence="1">
    <location>
        <begin position="102"/>
        <end position="145"/>
    </location>
</feature>
<dbReference type="PANTHER" id="PTHR32289:SF5">
    <property type="entry name" value="TRANSMEMBRANE 74B, OPPOSITE STRAND"/>
    <property type="match status" value="1"/>
</dbReference>
<dbReference type="InterPro" id="IPR051771">
    <property type="entry name" value="FAM167_domain"/>
</dbReference>
<dbReference type="Proteomes" id="UP000824540">
    <property type="component" value="Unassembled WGS sequence"/>
</dbReference>
<comment type="caution">
    <text evidence="2">The sequence shown here is derived from an EMBL/GenBank/DDBJ whole genome shotgun (WGS) entry which is preliminary data.</text>
</comment>
<evidence type="ECO:0000313" key="3">
    <source>
        <dbReference type="Proteomes" id="UP000824540"/>
    </source>
</evidence>
<reference evidence="2" key="1">
    <citation type="thesis" date="2021" institute="BYU ScholarsArchive" country="Provo, UT, USA">
        <title>Applications of and Algorithms for Genome Assembly and Genomic Analyses with an Emphasis on Marine Teleosts.</title>
        <authorList>
            <person name="Pickett B.D."/>
        </authorList>
    </citation>
    <scope>NUCLEOTIDE SEQUENCE</scope>
    <source>
        <strain evidence="2">HI-2016</strain>
    </source>
</reference>
<proteinExistence type="predicted"/>